<dbReference type="Proteomes" id="UP000699691">
    <property type="component" value="Unassembled WGS sequence"/>
</dbReference>
<evidence type="ECO:0000256" key="2">
    <source>
        <dbReference type="RuleBase" id="RU004447"/>
    </source>
</evidence>
<gene>
    <name evidence="5" type="ORF">KC573_03340</name>
</gene>
<dbReference type="InterPro" id="IPR011249">
    <property type="entry name" value="Metalloenz_LuxS/M16"/>
</dbReference>
<comment type="similarity">
    <text evidence="1 2">Belongs to the peptidase M16 family.</text>
</comment>
<dbReference type="Pfam" id="PF05193">
    <property type="entry name" value="Peptidase_M16_C"/>
    <property type="match status" value="1"/>
</dbReference>
<dbReference type="GO" id="GO:0046872">
    <property type="term" value="F:metal ion binding"/>
    <property type="evidence" value="ECO:0007669"/>
    <property type="project" value="InterPro"/>
</dbReference>
<dbReference type="InterPro" id="IPR007863">
    <property type="entry name" value="Peptidase_M16_C"/>
</dbReference>
<protein>
    <submittedName>
        <fullName evidence="5">Insulinase family protein</fullName>
    </submittedName>
</protein>
<dbReference type="PANTHER" id="PTHR11851:SF49">
    <property type="entry name" value="MITOCHONDRIAL-PROCESSING PEPTIDASE SUBUNIT ALPHA"/>
    <property type="match status" value="1"/>
</dbReference>
<evidence type="ECO:0000313" key="6">
    <source>
        <dbReference type="Proteomes" id="UP000699691"/>
    </source>
</evidence>
<dbReference type="PANTHER" id="PTHR11851">
    <property type="entry name" value="METALLOPROTEASE"/>
    <property type="match status" value="1"/>
</dbReference>
<dbReference type="InterPro" id="IPR011765">
    <property type="entry name" value="Pept_M16_N"/>
</dbReference>
<accession>A0A955RWG9</accession>
<dbReference type="InterPro" id="IPR001431">
    <property type="entry name" value="Pept_M16_Zn_BS"/>
</dbReference>
<evidence type="ECO:0000259" key="3">
    <source>
        <dbReference type="Pfam" id="PF00675"/>
    </source>
</evidence>
<reference evidence="5" key="1">
    <citation type="submission" date="2020-04" db="EMBL/GenBank/DDBJ databases">
        <authorList>
            <person name="Zhang T."/>
        </authorList>
    </citation>
    <scope>NUCLEOTIDE SEQUENCE</scope>
    <source>
        <strain evidence="5">HKST-UBA02</strain>
    </source>
</reference>
<reference evidence="5" key="2">
    <citation type="journal article" date="2021" name="Microbiome">
        <title>Successional dynamics and alternative stable states in a saline activated sludge microbial community over 9 years.</title>
        <authorList>
            <person name="Wang Y."/>
            <person name="Ye J."/>
            <person name="Ju F."/>
            <person name="Liu L."/>
            <person name="Boyd J.A."/>
            <person name="Deng Y."/>
            <person name="Parks D.H."/>
            <person name="Jiang X."/>
            <person name="Yin X."/>
            <person name="Woodcroft B.J."/>
            <person name="Tyson G.W."/>
            <person name="Hugenholtz P."/>
            <person name="Polz M.F."/>
            <person name="Zhang T."/>
        </authorList>
    </citation>
    <scope>NUCLEOTIDE SEQUENCE</scope>
    <source>
        <strain evidence="5">HKST-UBA02</strain>
    </source>
</reference>
<dbReference type="GO" id="GO:0004222">
    <property type="term" value="F:metalloendopeptidase activity"/>
    <property type="evidence" value="ECO:0007669"/>
    <property type="project" value="InterPro"/>
</dbReference>
<evidence type="ECO:0000313" key="5">
    <source>
        <dbReference type="EMBL" id="MCA9397839.1"/>
    </source>
</evidence>
<evidence type="ECO:0000256" key="1">
    <source>
        <dbReference type="ARBA" id="ARBA00007261"/>
    </source>
</evidence>
<dbReference type="GO" id="GO:0006508">
    <property type="term" value="P:proteolysis"/>
    <property type="evidence" value="ECO:0007669"/>
    <property type="project" value="InterPro"/>
</dbReference>
<proteinExistence type="inferred from homology"/>
<comment type="caution">
    <text evidence="5">The sequence shown here is derived from an EMBL/GenBank/DDBJ whole genome shotgun (WGS) entry which is preliminary data.</text>
</comment>
<dbReference type="SUPFAM" id="SSF63411">
    <property type="entry name" value="LuxS/MPP-like metallohydrolase"/>
    <property type="match status" value="2"/>
</dbReference>
<organism evidence="5 6">
    <name type="scientific">candidate division WWE3 bacterium</name>
    <dbReference type="NCBI Taxonomy" id="2053526"/>
    <lineage>
        <taxon>Bacteria</taxon>
        <taxon>Katanobacteria</taxon>
    </lineage>
</organism>
<dbReference type="AlphaFoldDB" id="A0A955RWG9"/>
<feature type="domain" description="Peptidase M16 N-terminal" evidence="3">
    <location>
        <begin position="23"/>
        <end position="162"/>
    </location>
</feature>
<dbReference type="PROSITE" id="PS00143">
    <property type="entry name" value="INSULINASE"/>
    <property type="match status" value="1"/>
</dbReference>
<evidence type="ECO:0000259" key="4">
    <source>
        <dbReference type="Pfam" id="PF05193"/>
    </source>
</evidence>
<feature type="domain" description="Peptidase M16 C-terminal" evidence="4">
    <location>
        <begin position="172"/>
        <end position="347"/>
    </location>
</feature>
<sequence length="428" mass="48240">MKLEFPYSIEKLNGSLDFLSVPSSQSPSVTVAIFAGVGARHESESENGISHVIEHMAFKGTTNRPGRKNISSEIASYGGVSNAATGYEYTYYYVKMPAYHWEKALDIVSDLTLNPLYPAEELEKEKTVIVQEFNMYEDNPHMKLMNDFREMVWPGHPLGRKISGVPETILGFDKKDLHDFRAKYYTKNNLLVSISGNYDEKKAREIVSTYFSKLDENGTPHYQDASEATPSGTLKVIQRDQEAIDLMLAYKGFNRTQERELEILGVLNTILGNGDNSRLFQNIRDDKGLTYYIGSGHTDYMDDGLFYVRAGIAPDNLKLALDSIQEEIVRIASTSVSNDELAIAKEYLKGRLLMDLETSEDVLQYYAIQQLLDPSVLSPQEMINRIESVTAKDIQQIAQKLFADRQSYVGLIGPVKDSQITELEQFVA</sequence>
<dbReference type="EMBL" id="JAGQKY010000162">
    <property type="protein sequence ID" value="MCA9397839.1"/>
    <property type="molecule type" value="Genomic_DNA"/>
</dbReference>
<dbReference type="InterPro" id="IPR050361">
    <property type="entry name" value="MPP/UQCRC_Complex"/>
</dbReference>
<name>A0A955RWG9_UNCKA</name>
<dbReference type="Gene3D" id="3.30.830.10">
    <property type="entry name" value="Metalloenzyme, LuxS/M16 peptidase-like"/>
    <property type="match status" value="2"/>
</dbReference>
<dbReference type="Pfam" id="PF00675">
    <property type="entry name" value="Peptidase_M16"/>
    <property type="match status" value="1"/>
</dbReference>